<feature type="region of interest" description="Disordered" evidence="1">
    <location>
        <begin position="1"/>
        <end position="63"/>
    </location>
</feature>
<name>A0A9P1GR75_9DINO</name>
<gene>
    <name evidence="2" type="ORF">C1SCF055_LOCUS43910</name>
</gene>
<keyword evidence="4" id="KW-1185">Reference proteome</keyword>
<dbReference type="AlphaFoldDB" id="A0A9P1GR75"/>
<reference evidence="3" key="2">
    <citation type="submission" date="2024-04" db="EMBL/GenBank/DDBJ databases">
        <authorList>
            <person name="Chen Y."/>
            <person name="Shah S."/>
            <person name="Dougan E. K."/>
            <person name="Thang M."/>
            <person name="Chan C."/>
        </authorList>
    </citation>
    <scope>NUCLEOTIDE SEQUENCE [LARGE SCALE GENOMIC DNA]</scope>
</reference>
<feature type="compositionally biased region" description="Basic and acidic residues" evidence="1">
    <location>
        <begin position="1"/>
        <end position="18"/>
    </location>
</feature>
<dbReference type="OrthoDB" id="427882at2759"/>
<dbReference type="EMBL" id="CAMXCT010006748">
    <property type="protein sequence ID" value="CAI4019408.1"/>
    <property type="molecule type" value="Genomic_DNA"/>
</dbReference>
<dbReference type="EMBL" id="CAMXCT020006748">
    <property type="protein sequence ID" value="CAL1172783.1"/>
    <property type="molecule type" value="Genomic_DNA"/>
</dbReference>
<evidence type="ECO:0000256" key="1">
    <source>
        <dbReference type="SAM" id="MobiDB-lite"/>
    </source>
</evidence>
<evidence type="ECO:0000313" key="2">
    <source>
        <dbReference type="EMBL" id="CAI4019408.1"/>
    </source>
</evidence>
<comment type="caution">
    <text evidence="2">The sequence shown here is derived from an EMBL/GenBank/DDBJ whole genome shotgun (WGS) entry which is preliminary data.</text>
</comment>
<sequence>MPRFDPSRSRSRRRSDSRSRRRRTPERRRSPERRSERRSASPPKRLEGREKSPVNDAEGETEEAKCIVVESKARQSTGERTWRAEISVPKANDYQFGGKSRTMCIRGPLRVDKEQAYKDKDRLEQCAKEHPGDISKVKGMAREMLNSKTH</sequence>
<dbReference type="Proteomes" id="UP001152797">
    <property type="component" value="Unassembled WGS sequence"/>
</dbReference>
<evidence type="ECO:0000313" key="4">
    <source>
        <dbReference type="Proteomes" id="UP001152797"/>
    </source>
</evidence>
<organism evidence="2">
    <name type="scientific">Cladocopium goreaui</name>
    <dbReference type="NCBI Taxonomy" id="2562237"/>
    <lineage>
        <taxon>Eukaryota</taxon>
        <taxon>Sar</taxon>
        <taxon>Alveolata</taxon>
        <taxon>Dinophyceae</taxon>
        <taxon>Suessiales</taxon>
        <taxon>Symbiodiniaceae</taxon>
        <taxon>Cladocopium</taxon>
    </lineage>
</organism>
<reference evidence="2" key="1">
    <citation type="submission" date="2022-10" db="EMBL/GenBank/DDBJ databases">
        <authorList>
            <person name="Chen Y."/>
            <person name="Dougan E. K."/>
            <person name="Chan C."/>
            <person name="Rhodes N."/>
            <person name="Thang M."/>
        </authorList>
    </citation>
    <scope>NUCLEOTIDE SEQUENCE</scope>
</reference>
<accession>A0A9P1GR75</accession>
<feature type="compositionally biased region" description="Basic and acidic residues" evidence="1">
    <location>
        <begin position="27"/>
        <end position="53"/>
    </location>
</feature>
<evidence type="ECO:0000313" key="3">
    <source>
        <dbReference type="EMBL" id="CAL1172783.1"/>
    </source>
</evidence>
<protein>
    <submittedName>
        <fullName evidence="2">Uncharacterized protein</fullName>
    </submittedName>
</protein>
<proteinExistence type="predicted"/>
<dbReference type="EMBL" id="CAMXCT030006748">
    <property type="protein sequence ID" value="CAL4806720.1"/>
    <property type="molecule type" value="Genomic_DNA"/>
</dbReference>